<evidence type="ECO:0000256" key="4">
    <source>
        <dbReference type="ARBA" id="ARBA00022833"/>
    </source>
</evidence>
<name>A0AAV4BGQ6_9GAST</name>
<evidence type="ECO:0000256" key="7">
    <source>
        <dbReference type="ARBA" id="ARBA00059516"/>
    </source>
</evidence>
<comment type="similarity">
    <text evidence="1 9">Belongs to the glycosyl hydrolase 38 family.</text>
</comment>
<dbReference type="InterPro" id="IPR037094">
    <property type="entry name" value="Glyco_hydro_38_cen_sf"/>
</dbReference>
<protein>
    <recommendedName>
        <fullName evidence="9">Alpha-mannosidase</fullName>
        <ecNumber evidence="9">3.2.1.-</ecNumber>
    </recommendedName>
</protein>
<dbReference type="InterPro" id="IPR000602">
    <property type="entry name" value="Glyco_hydro_38_N"/>
</dbReference>
<reference evidence="11 12" key="1">
    <citation type="journal article" date="2021" name="Elife">
        <title>Chloroplast acquisition without the gene transfer in kleptoplastic sea slugs, Plakobranchus ocellatus.</title>
        <authorList>
            <person name="Maeda T."/>
            <person name="Takahashi S."/>
            <person name="Yoshida T."/>
            <person name="Shimamura S."/>
            <person name="Takaki Y."/>
            <person name="Nagai Y."/>
            <person name="Toyoda A."/>
            <person name="Suzuki Y."/>
            <person name="Arimoto A."/>
            <person name="Ishii H."/>
            <person name="Satoh N."/>
            <person name="Nishiyama T."/>
            <person name="Hasebe M."/>
            <person name="Maruyama T."/>
            <person name="Minagawa J."/>
            <person name="Obokata J."/>
            <person name="Shigenobu S."/>
        </authorList>
    </citation>
    <scope>NUCLEOTIDE SEQUENCE [LARGE SCALE GENOMIC DNA]</scope>
</reference>
<dbReference type="GO" id="GO:0030246">
    <property type="term" value="F:carbohydrate binding"/>
    <property type="evidence" value="ECO:0007669"/>
    <property type="project" value="InterPro"/>
</dbReference>
<sequence length="757" mass="84487">MFNVFRCPWKVDPKAITSQNVAERSATILDQWKKKATLYKTNVVLAPLGDDFRYMGPEEFDLQFDNYEKIFKHLDDHPDMGAQAKFGTLSDYFQAVYADTQTKPGHAPSAFSSLSGDFFSYADRDDHYWSGYYTSRPFQKKLDRVLEHNLRSAEIILSLARVKAWQKNVANFPIRVLAQKIEGSRRALALFQHHDGITGTAKDHVVEDYGKRMLNGLHDAKWVIAECSAFLLHEDMKAFQFREADGPQFSLDEFRAHHYSLPAKPVLNLADATATGLPVLVYNSLAQPRTEVVSVHTDWPWVKIIGPDGQPVHSQVEPVWPLESGPDAVLSSNVFSIKFVANMTGVAVSRYQVYKVDSGQDRYNHVARVTLLNKSNQQSDAAASAQLSIFPTEVSSDDGEFTLETNFLSATFSGITGRLKSVKTLADGAVHKSDLEFIQYGTRAHRDKSGAYLFLPDGDARPLVENRPSLIRIVKGPLGSEVTIFTPHIMHSVRLHNSPGVDGSSVDVYNLVDIRNSHNLEVGMRLHTGVKNSDQVFYSDLNGFQMQKRKYYSKLYLQGNVYPMPTMAYLQDESTRVSILSSQSSGVANLVQGAIDVMFDRRLHQDDNRGLGQGVLDNKVTPSHYRLLFETRHSKVQETDPESSFPSLLGQQSSLSLIHPMFVMPHRGDKDALSYIPRESSLLLVRHLPSDCSFPSTSLTCTTGNGQVNPAAMFADVKLRSSTVTSLTMTSNLAELKPGTAVQIPPMEILAVKVELY</sequence>
<dbReference type="PANTHER" id="PTHR11607:SF3">
    <property type="entry name" value="LYSOSOMAL ALPHA-MANNOSIDASE"/>
    <property type="match status" value="1"/>
</dbReference>
<dbReference type="Gene3D" id="1.20.1270.50">
    <property type="entry name" value="Glycoside hydrolase family 38, central domain"/>
    <property type="match status" value="1"/>
</dbReference>
<dbReference type="GO" id="GO:0000139">
    <property type="term" value="C:Golgi membrane"/>
    <property type="evidence" value="ECO:0007669"/>
    <property type="project" value="TreeGrafter"/>
</dbReference>
<evidence type="ECO:0000256" key="6">
    <source>
        <dbReference type="ARBA" id="ARBA00023295"/>
    </source>
</evidence>
<keyword evidence="2 9" id="KW-0479">Metal-binding</keyword>
<dbReference type="EC" id="3.2.1.-" evidence="9"/>
<dbReference type="SUPFAM" id="SSF88713">
    <property type="entry name" value="Glycoside hydrolase/deacetylase"/>
    <property type="match status" value="1"/>
</dbReference>
<accession>A0AAV4BGQ6</accession>
<dbReference type="AlphaFoldDB" id="A0AAV4BGQ6"/>
<dbReference type="InterPro" id="IPR013780">
    <property type="entry name" value="Glyco_hydro_b"/>
</dbReference>
<comment type="catalytic activity">
    <reaction evidence="8">
        <text>N(4)-{beta-D-GlcNAc-(1-&gt;2)-alpha-D-Man-(1-&gt;3)-[alpha-D-Man-(1-&gt;3)-[alpha-D-Man-(1-&gt;6)]-alpha-D-Man-(1-&gt;6)]-beta-D-Man-(1-&gt;4)-beta-D-GlcNAc-(1-&gt;4)-beta-D-GlcNAc}-L-asparaginyl-[protein] + 2 H2O = 2 alpha-D-mannopyranose + an N(4)-{beta-D-GlcNAc-(1-&gt;2)-alpha-D-Man-(1-&gt;3)-[alpha-D-Man-(1-&gt;6)]-beta-D-Man-(1-&gt;4)-beta-D-GlcNAc-(1-&gt;4)-beta-D-GlcNAc}-L-asparaginyl-[protein]</text>
        <dbReference type="Rhea" id="RHEA:56052"/>
        <dbReference type="Rhea" id="RHEA-COMP:14368"/>
        <dbReference type="Rhea" id="RHEA-COMP:14369"/>
        <dbReference type="ChEBI" id="CHEBI:15377"/>
        <dbReference type="ChEBI" id="CHEBI:28729"/>
        <dbReference type="ChEBI" id="CHEBI:60615"/>
        <dbReference type="ChEBI" id="CHEBI:60625"/>
        <dbReference type="EC" id="3.2.1.114"/>
    </reaction>
</comment>
<keyword evidence="5" id="KW-1015">Disulfide bond</keyword>
<keyword evidence="12" id="KW-1185">Reference proteome</keyword>
<evidence type="ECO:0000256" key="1">
    <source>
        <dbReference type="ARBA" id="ARBA00009792"/>
    </source>
</evidence>
<comment type="cofactor">
    <cofactor evidence="9">
        <name>Zn(2+)</name>
        <dbReference type="ChEBI" id="CHEBI:29105"/>
    </cofactor>
    <text evidence="9">Binds 1 zinc ion per subunit.</text>
</comment>
<feature type="domain" description="Glycoside hydrolase family 38 central" evidence="10">
    <location>
        <begin position="127"/>
        <end position="213"/>
    </location>
</feature>
<dbReference type="InterPro" id="IPR050843">
    <property type="entry name" value="Glycosyl_Hydrlase_38"/>
</dbReference>
<dbReference type="InterPro" id="IPR027291">
    <property type="entry name" value="Glyco_hydro_38_N_sf"/>
</dbReference>
<comment type="caution">
    <text evidence="11">The sequence shown here is derived from an EMBL/GenBank/DDBJ whole genome shotgun (WGS) entry which is preliminary data.</text>
</comment>
<dbReference type="Proteomes" id="UP000735302">
    <property type="component" value="Unassembled WGS sequence"/>
</dbReference>
<dbReference type="Gene3D" id="2.70.98.30">
    <property type="entry name" value="Golgi alpha-mannosidase II, domain 4"/>
    <property type="match status" value="1"/>
</dbReference>
<dbReference type="SMART" id="SM00872">
    <property type="entry name" value="Alpha-mann_mid"/>
    <property type="match status" value="1"/>
</dbReference>
<dbReference type="GO" id="GO:0004572">
    <property type="term" value="F:mannosyl-oligosaccharide 1,3-1,6-alpha-mannosidase activity"/>
    <property type="evidence" value="ECO:0007669"/>
    <property type="project" value="UniProtKB-EC"/>
</dbReference>
<dbReference type="InterPro" id="IPR011682">
    <property type="entry name" value="Glyco_hydro_38_C"/>
</dbReference>
<comment type="function">
    <text evidence="7">Catalyzes the first committed step in the biosynthesis of complex N-glycans. It controls conversion of high mannose to complex N-glycans; the final hydrolytic step in the N-glycan maturation pathway.</text>
</comment>
<dbReference type="FunFam" id="2.70.98.30:FF:000002">
    <property type="entry name" value="Alpha-mannosidase"/>
    <property type="match status" value="1"/>
</dbReference>
<evidence type="ECO:0000313" key="11">
    <source>
        <dbReference type="EMBL" id="GFO22526.1"/>
    </source>
</evidence>
<evidence type="ECO:0000256" key="5">
    <source>
        <dbReference type="ARBA" id="ARBA00023157"/>
    </source>
</evidence>
<dbReference type="InterPro" id="IPR015341">
    <property type="entry name" value="Glyco_hydro_38_cen"/>
</dbReference>
<gene>
    <name evidence="11" type="ORF">PoB_004903100</name>
</gene>
<dbReference type="SUPFAM" id="SSF74650">
    <property type="entry name" value="Galactose mutarotase-like"/>
    <property type="match status" value="1"/>
</dbReference>
<dbReference type="GO" id="GO:0006491">
    <property type="term" value="P:N-glycan processing"/>
    <property type="evidence" value="ECO:0007669"/>
    <property type="project" value="TreeGrafter"/>
</dbReference>
<dbReference type="Pfam" id="PF09261">
    <property type="entry name" value="Alpha-mann_mid"/>
    <property type="match status" value="1"/>
</dbReference>
<dbReference type="GO" id="GO:0006013">
    <property type="term" value="P:mannose metabolic process"/>
    <property type="evidence" value="ECO:0007669"/>
    <property type="project" value="InterPro"/>
</dbReference>
<dbReference type="FunFam" id="1.20.1270.50:FF:000001">
    <property type="entry name" value="Alpha-mannosidase"/>
    <property type="match status" value="1"/>
</dbReference>
<keyword evidence="3 9" id="KW-0378">Hydrolase</keyword>
<evidence type="ECO:0000256" key="3">
    <source>
        <dbReference type="ARBA" id="ARBA00022801"/>
    </source>
</evidence>
<evidence type="ECO:0000259" key="10">
    <source>
        <dbReference type="SMART" id="SM00872"/>
    </source>
</evidence>
<dbReference type="InterPro" id="IPR011013">
    <property type="entry name" value="Gal_mutarotase_sf_dom"/>
</dbReference>
<dbReference type="Gene3D" id="3.20.110.10">
    <property type="entry name" value="Glycoside hydrolase 38, N terminal domain"/>
    <property type="match status" value="1"/>
</dbReference>
<organism evidence="11 12">
    <name type="scientific">Plakobranchus ocellatus</name>
    <dbReference type="NCBI Taxonomy" id="259542"/>
    <lineage>
        <taxon>Eukaryota</taxon>
        <taxon>Metazoa</taxon>
        <taxon>Spiralia</taxon>
        <taxon>Lophotrochozoa</taxon>
        <taxon>Mollusca</taxon>
        <taxon>Gastropoda</taxon>
        <taxon>Heterobranchia</taxon>
        <taxon>Euthyneura</taxon>
        <taxon>Panpulmonata</taxon>
        <taxon>Sacoglossa</taxon>
        <taxon>Placobranchoidea</taxon>
        <taxon>Plakobranchidae</taxon>
        <taxon>Plakobranchus</taxon>
    </lineage>
</organism>
<evidence type="ECO:0000256" key="8">
    <source>
        <dbReference type="ARBA" id="ARBA00093232"/>
    </source>
</evidence>
<dbReference type="InterPro" id="IPR028995">
    <property type="entry name" value="Glyco_hydro_57/38_cen_sf"/>
</dbReference>
<dbReference type="InterPro" id="IPR011330">
    <property type="entry name" value="Glyco_hydro/deAcase_b/a-brl"/>
</dbReference>
<dbReference type="Pfam" id="PF07748">
    <property type="entry name" value="Glyco_hydro_38C"/>
    <property type="match status" value="1"/>
</dbReference>
<dbReference type="Gene3D" id="2.60.40.1180">
    <property type="entry name" value="Golgi alpha-mannosidase II"/>
    <property type="match status" value="1"/>
</dbReference>
<dbReference type="EMBL" id="BLXT01005398">
    <property type="protein sequence ID" value="GFO22526.1"/>
    <property type="molecule type" value="Genomic_DNA"/>
</dbReference>
<keyword evidence="6 9" id="KW-0326">Glycosidase</keyword>
<proteinExistence type="inferred from homology"/>
<dbReference type="Pfam" id="PF01074">
    <property type="entry name" value="Glyco_hydro_38N"/>
    <property type="match status" value="1"/>
</dbReference>
<dbReference type="GO" id="GO:0046872">
    <property type="term" value="F:metal ion binding"/>
    <property type="evidence" value="ECO:0007669"/>
    <property type="project" value="UniProtKB-KW"/>
</dbReference>
<evidence type="ECO:0000256" key="2">
    <source>
        <dbReference type="ARBA" id="ARBA00022723"/>
    </source>
</evidence>
<evidence type="ECO:0000256" key="9">
    <source>
        <dbReference type="RuleBase" id="RU361199"/>
    </source>
</evidence>
<keyword evidence="4 9" id="KW-0862">Zinc</keyword>
<evidence type="ECO:0000313" key="12">
    <source>
        <dbReference type="Proteomes" id="UP000735302"/>
    </source>
</evidence>
<dbReference type="PANTHER" id="PTHR11607">
    <property type="entry name" value="ALPHA-MANNOSIDASE"/>
    <property type="match status" value="1"/>
</dbReference>
<dbReference type="SUPFAM" id="SSF88688">
    <property type="entry name" value="Families 57/38 glycoside transferase middle domain"/>
    <property type="match status" value="1"/>
</dbReference>